<dbReference type="AlphaFoldDB" id="A0A1N7ECA8"/>
<evidence type="ECO:0000256" key="1">
    <source>
        <dbReference type="SAM" id="Phobius"/>
    </source>
</evidence>
<dbReference type="RefSeq" id="WP_076554909.1">
    <property type="nucleotide sequence ID" value="NZ_FTNU01000004.1"/>
</dbReference>
<dbReference type="STRING" id="34061.B0189_07035"/>
<keyword evidence="3" id="KW-1185">Reference proteome</keyword>
<sequence length="212" mass="23134">MDLSNTAIAIIVVLVVAGFLLGNFMAARPSPAAVRVADFRLMARSYQIFPKLIACPDWLVAQKNLISPVPADRHPSEATAKIAQYTLTAHELALPMVQYQAVAGVWRLVEQDFYTAKMRQQAARLDGVPILLPGAIASRTLGLSMKANAVALYWLDDKYQHSHKAYKLDKNQAAADLVDMYKALIGWAETVATVKLSMGVVNQQPAEGDNIG</sequence>
<evidence type="ECO:0000313" key="3">
    <source>
        <dbReference type="Proteomes" id="UP000187495"/>
    </source>
</evidence>
<proteinExistence type="predicted"/>
<evidence type="ECO:0000313" key="2">
    <source>
        <dbReference type="EMBL" id="SIR85782.1"/>
    </source>
</evidence>
<protein>
    <submittedName>
        <fullName evidence="2">Uncharacterized protein</fullName>
    </submittedName>
</protein>
<reference evidence="3" key="1">
    <citation type="submission" date="2017-01" db="EMBL/GenBank/DDBJ databases">
        <authorList>
            <person name="Varghese N."/>
            <person name="Submissions S."/>
        </authorList>
    </citation>
    <scope>NUCLEOTIDE SEQUENCE [LARGE SCALE GENOMIC DNA]</scope>
    <source>
        <strain evidence="3">DSM 21768</strain>
    </source>
</reference>
<name>A0A1N7ECA8_9GAMM</name>
<keyword evidence="1" id="KW-0812">Transmembrane</keyword>
<keyword evidence="1" id="KW-0472">Membrane</keyword>
<feature type="transmembrane region" description="Helical" evidence="1">
    <location>
        <begin position="6"/>
        <end position="26"/>
    </location>
</feature>
<organism evidence="2 3">
    <name type="scientific">Moraxella cuniculi DSM 21768</name>
    <dbReference type="NCBI Taxonomy" id="1122245"/>
    <lineage>
        <taxon>Bacteria</taxon>
        <taxon>Pseudomonadati</taxon>
        <taxon>Pseudomonadota</taxon>
        <taxon>Gammaproteobacteria</taxon>
        <taxon>Moraxellales</taxon>
        <taxon>Moraxellaceae</taxon>
        <taxon>Moraxella</taxon>
    </lineage>
</organism>
<accession>A0A1N7ECA8</accession>
<gene>
    <name evidence="2" type="ORF">SAMN02745664_10448</name>
</gene>
<dbReference type="EMBL" id="FTNU01000004">
    <property type="protein sequence ID" value="SIR85782.1"/>
    <property type="molecule type" value="Genomic_DNA"/>
</dbReference>
<keyword evidence="1" id="KW-1133">Transmembrane helix</keyword>
<dbReference type="Proteomes" id="UP000187495">
    <property type="component" value="Unassembled WGS sequence"/>
</dbReference>